<name>A0A6G3XHT1_9ACTN</name>
<keyword evidence="1" id="KW-0812">Transmembrane</keyword>
<accession>A0A6G3XHT1</accession>
<gene>
    <name evidence="2" type="ORF">G3M58_63490</name>
</gene>
<keyword evidence="1" id="KW-1133">Transmembrane helix</keyword>
<sequence>ALLVAGGAGAALARPGDVDASAWAGWLVVLTACAVAFTGSCLRLRARRRQRALALAAAGERRFPLPLG</sequence>
<protein>
    <submittedName>
        <fullName evidence="2">Uncharacterized protein</fullName>
    </submittedName>
</protein>
<feature type="non-terminal residue" evidence="2">
    <location>
        <position position="1"/>
    </location>
</feature>
<feature type="non-terminal residue" evidence="2">
    <location>
        <position position="68"/>
    </location>
</feature>
<reference evidence="2" key="1">
    <citation type="submission" date="2020-01" db="EMBL/GenBank/DDBJ databases">
        <title>Insect and environment-associated Actinomycetes.</title>
        <authorList>
            <person name="Currrie C."/>
            <person name="Chevrette M."/>
            <person name="Carlson C."/>
            <person name="Stubbendieck R."/>
            <person name="Wendt-Pienkowski E."/>
        </authorList>
    </citation>
    <scope>NUCLEOTIDE SEQUENCE</scope>
    <source>
        <strain evidence="2">SID7499</strain>
    </source>
</reference>
<dbReference type="AlphaFoldDB" id="A0A6G3XHT1"/>
<dbReference type="EMBL" id="JAAGMN010006700">
    <property type="protein sequence ID" value="NEE17224.1"/>
    <property type="molecule type" value="Genomic_DNA"/>
</dbReference>
<organism evidence="2">
    <name type="scientific">Streptomyces sp. SID7499</name>
    <dbReference type="NCBI Taxonomy" id="2706086"/>
    <lineage>
        <taxon>Bacteria</taxon>
        <taxon>Bacillati</taxon>
        <taxon>Actinomycetota</taxon>
        <taxon>Actinomycetes</taxon>
        <taxon>Kitasatosporales</taxon>
        <taxon>Streptomycetaceae</taxon>
        <taxon>Streptomyces</taxon>
    </lineage>
</organism>
<keyword evidence="1" id="KW-0472">Membrane</keyword>
<evidence type="ECO:0000313" key="2">
    <source>
        <dbReference type="EMBL" id="NEE17224.1"/>
    </source>
</evidence>
<evidence type="ECO:0000256" key="1">
    <source>
        <dbReference type="SAM" id="Phobius"/>
    </source>
</evidence>
<feature type="transmembrane region" description="Helical" evidence="1">
    <location>
        <begin position="23"/>
        <end position="42"/>
    </location>
</feature>
<proteinExistence type="predicted"/>
<comment type="caution">
    <text evidence="2">The sequence shown here is derived from an EMBL/GenBank/DDBJ whole genome shotgun (WGS) entry which is preliminary data.</text>
</comment>